<accession>I7M2Z3</accession>
<dbReference type="InParanoid" id="I7M2Z3"/>
<feature type="compositionally biased region" description="Basic and acidic residues" evidence="3">
    <location>
        <begin position="253"/>
        <end position="263"/>
    </location>
</feature>
<feature type="coiled-coil region" evidence="2">
    <location>
        <begin position="61"/>
        <end position="164"/>
    </location>
</feature>
<feature type="DNA-binding region" description="HMG box" evidence="1">
    <location>
        <begin position="100"/>
        <end position="162"/>
    </location>
</feature>
<gene>
    <name evidence="5" type="ORF">TTHERM_00563990</name>
</gene>
<dbReference type="GeneID" id="7836002"/>
<feature type="DNA-binding region" description="HMG box" evidence="1">
    <location>
        <begin position="172"/>
        <end position="232"/>
    </location>
</feature>
<keyword evidence="2" id="KW-0175">Coiled coil</keyword>
<sequence>MIARSLFQTNKYFASKFQLLTFRDNKYAIPSPPSRPAFAQTIFNQLLRNKAKEIGQKQADIKKNEQLFKQLTEQAKVERENALKNYETSLKEYEAKFSIPKRIKPAFFYYYLEKYDKTEKLTESVKRLSKEFKQLSEQEQKIYKEKAAEDKKRYQDECEKFVKQHQDLIVPSLYPLQPLSLYVSEQFSQNPQSTLKKIASSWKQLSEEQKKQYEEKVIKINEEQKQKLAEFQKKNNLSDEDIKNFKKRKQRSKSVEQKESQSQ</sequence>
<dbReference type="OMA" id="CPAYFST"/>
<dbReference type="PROSITE" id="PS50118">
    <property type="entry name" value="HMG_BOX_2"/>
    <property type="match status" value="2"/>
</dbReference>
<dbReference type="Proteomes" id="UP000009168">
    <property type="component" value="Unassembled WGS sequence"/>
</dbReference>
<organism evidence="5 6">
    <name type="scientific">Tetrahymena thermophila (strain SB210)</name>
    <dbReference type="NCBI Taxonomy" id="312017"/>
    <lineage>
        <taxon>Eukaryota</taxon>
        <taxon>Sar</taxon>
        <taxon>Alveolata</taxon>
        <taxon>Ciliophora</taxon>
        <taxon>Intramacronucleata</taxon>
        <taxon>Oligohymenophorea</taxon>
        <taxon>Hymenostomatida</taxon>
        <taxon>Tetrahymenina</taxon>
        <taxon>Tetrahymenidae</taxon>
        <taxon>Tetrahymena</taxon>
    </lineage>
</organism>
<evidence type="ECO:0000256" key="1">
    <source>
        <dbReference type="PROSITE-ProRule" id="PRU00267"/>
    </source>
</evidence>
<keyword evidence="1" id="KW-0539">Nucleus</keyword>
<proteinExistence type="predicted"/>
<evidence type="ECO:0000313" key="5">
    <source>
        <dbReference type="EMBL" id="EAS01753.1"/>
    </source>
</evidence>
<dbReference type="SUPFAM" id="SSF47095">
    <property type="entry name" value="HMG-box"/>
    <property type="match status" value="2"/>
</dbReference>
<evidence type="ECO:0000259" key="4">
    <source>
        <dbReference type="PROSITE" id="PS50118"/>
    </source>
</evidence>
<keyword evidence="1" id="KW-0238">DNA-binding</keyword>
<reference evidence="6" key="1">
    <citation type="journal article" date="2006" name="PLoS Biol.">
        <title>Macronuclear genome sequence of the ciliate Tetrahymena thermophila, a model eukaryote.</title>
        <authorList>
            <person name="Eisen J.A."/>
            <person name="Coyne R.S."/>
            <person name="Wu M."/>
            <person name="Wu D."/>
            <person name="Thiagarajan M."/>
            <person name="Wortman J.R."/>
            <person name="Badger J.H."/>
            <person name="Ren Q."/>
            <person name="Amedeo P."/>
            <person name="Jones K.M."/>
            <person name="Tallon L.J."/>
            <person name="Delcher A.L."/>
            <person name="Salzberg S.L."/>
            <person name="Silva J.C."/>
            <person name="Haas B.J."/>
            <person name="Majoros W.H."/>
            <person name="Farzad M."/>
            <person name="Carlton J.M."/>
            <person name="Smith R.K. Jr."/>
            <person name="Garg J."/>
            <person name="Pearlman R.E."/>
            <person name="Karrer K.M."/>
            <person name="Sun L."/>
            <person name="Manning G."/>
            <person name="Elde N.C."/>
            <person name="Turkewitz A.P."/>
            <person name="Asai D.J."/>
            <person name="Wilkes D.E."/>
            <person name="Wang Y."/>
            <person name="Cai H."/>
            <person name="Collins K."/>
            <person name="Stewart B.A."/>
            <person name="Lee S.R."/>
            <person name="Wilamowska K."/>
            <person name="Weinberg Z."/>
            <person name="Ruzzo W.L."/>
            <person name="Wloga D."/>
            <person name="Gaertig J."/>
            <person name="Frankel J."/>
            <person name="Tsao C.-C."/>
            <person name="Gorovsky M.A."/>
            <person name="Keeling P.J."/>
            <person name="Waller R.F."/>
            <person name="Patron N.J."/>
            <person name="Cherry J.M."/>
            <person name="Stover N.A."/>
            <person name="Krieger C.J."/>
            <person name="del Toro C."/>
            <person name="Ryder H.F."/>
            <person name="Williamson S.C."/>
            <person name="Barbeau R.A."/>
            <person name="Hamilton E.P."/>
            <person name="Orias E."/>
        </authorList>
    </citation>
    <scope>NUCLEOTIDE SEQUENCE [LARGE SCALE GENOMIC DNA]</scope>
    <source>
        <strain evidence="6">SB210</strain>
    </source>
</reference>
<dbReference type="GO" id="GO:0003677">
    <property type="term" value="F:DNA binding"/>
    <property type="evidence" value="ECO:0007669"/>
    <property type="project" value="UniProtKB-UniRule"/>
</dbReference>
<name>I7M2Z3_TETTS</name>
<dbReference type="OrthoDB" id="1919336at2759"/>
<dbReference type="InterPro" id="IPR009071">
    <property type="entry name" value="HMG_box_dom"/>
</dbReference>
<dbReference type="EMBL" id="GG662556">
    <property type="protein sequence ID" value="EAS01753.1"/>
    <property type="molecule type" value="Genomic_DNA"/>
</dbReference>
<dbReference type="GO" id="GO:0005634">
    <property type="term" value="C:nucleus"/>
    <property type="evidence" value="ECO:0007669"/>
    <property type="project" value="UniProtKB-UniRule"/>
</dbReference>
<evidence type="ECO:0000256" key="2">
    <source>
        <dbReference type="SAM" id="Coils"/>
    </source>
</evidence>
<feature type="domain" description="HMG box" evidence="4">
    <location>
        <begin position="172"/>
        <end position="232"/>
    </location>
</feature>
<dbReference type="KEGG" id="tet:TTHERM_00563990"/>
<feature type="region of interest" description="Disordered" evidence="3">
    <location>
        <begin position="239"/>
        <end position="263"/>
    </location>
</feature>
<dbReference type="HOGENOM" id="CLU_1059531_0_0_1"/>
<dbReference type="AlphaFoldDB" id="I7M2Z3"/>
<protein>
    <submittedName>
        <fullName evidence="5">HMG box protein</fullName>
    </submittedName>
</protein>
<dbReference type="SMART" id="SM00398">
    <property type="entry name" value="HMG"/>
    <property type="match status" value="2"/>
</dbReference>
<keyword evidence="6" id="KW-1185">Reference proteome</keyword>
<dbReference type="RefSeq" id="XP_001021998.1">
    <property type="nucleotide sequence ID" value="XM_001021998.2"/>
</dbReference>
<dbReference type="Gene3D" id="1.10.30.10">
    <property type="entry name" value="High mobility group box domain"/>
    <property type="match status" value="2"/>
</dbReference>
<dbReference type="InterPro" id="IPR036910">
    <property type="entry name" value="HMG_box_dom_sf"/>
</dbReference>
<evidence type="ECO:0000256" key="3">
    <source>
        <dbReference type="SAM" id="MobiDB-lite"/>
    </source>
</evidence>
<feature type="domain" description="HMG box" evidence="4">
    <location>
        <begin position="100"/>
        <end position="162"/>
    </location>
</feature>
<evidence type="ECO:0000313" key="6">
    <source>
        <dbReference type="Proteomes" id="UP000009168"/>
    </source>
</evidence>